<reference evidence="4 5" key="1">
    <citation type="journal article" name="Sci. Rep.">
        <title>Genome-scale phylogenetic analyses confirm Olpidium as the closest living zoosporic fungus to the non-flagellated, terrestrial fungi.</title>
        <authorList>
            <person name="Chang Y."/>
            <person name="Rochon D."/>
            <person name="Sekimoto S."/>
            <person name="Wang Y."/>
            <person name="Chovatia M."/>
            <person name="Sandor L."/>
            <person name="Salamov A."/>
            <person name="Grigoriev I.V."/>
            <person name="Stajich J.E."/>
            <person name="Spatafora J.W."/>
        </authorList>
    </citation>
    <scope>NUCLEOTIDE SEQUENCE [LARGE SCALE GENOMIC DNA]</scope>
    <source>
        <strain evidence="4">S191</strain>
    </source>
</reference>
<keyword evidence="1" id="KW-0067">ATP-binding</keyword>
<evidence type="ECO:0000256" key="1">
    <source>
        <dbReference type="RuleBase" id="RU362082"/>
    </source>
</evidence>
<dbReference type="GO" id="GO:0005524">
    <property type="term" value="F:ATP binding"/>
    <property type="evidence" value="ECO:0007669"/>
    <property type="project" value="UniProtKB-UniRule"/>
</dbReference>
<feature type="region of interest" description="Disordered" evidence="2">
    <location>
        <begin position="1"/>
        <end position="101"/>
    </location>
</feature>
<dbReference type="EC" id="7.2.2.-" evidence="1"/>
<accession>A0A8H8DGZ1</accession>
<keyword evidence="1" id="KW-1133">Transmembrane helix</keyword>
<comment type="caution">
    <text evidence="4">The sequence shown here is derived from an EMBL/GenBank/DDBJ whole genome shotgun (WGS) entry which is preliminary data.</text>
</comment>
<feature type="region of interest" description="Disordered" evidence="2">
    <location>
        <begin position="119"/>
        <end position="154"/>
    </location>
</feature>
<feature type="region of interest" description="Disordered" evidence="2">
    <location>
        <begin position="230"/>
        <end position="258"/>
    </location>
</feature>
<feature type="transmembrane region" description="Helical" evidence="1">
    <location>
        <begin position="349"/>
        <end position="368"/>
    </location>
</feature>
<dbReference type="InterPro" id="IPR047819">
    <property type="entry name" value="P5A-ATPase_N"/>
</dbReference>
<evidence type="ECO:0000259" key="3">
    <source>
        <dbReference type="Pfam" id="PF12409"/>
    </source>
</evidence>
<keyword evidence="1" id="KW-0479">Metal-binding</keyword>
<comment type="caution">
    <text evidence="1">Lacks conserved residue(s) required for the propagation of feature annotation.</text>
</comment>
<keyword evidence="5" id="KW-1185">Reference proteome</keyword>
<dbReference type="GO" id="GO:0019829">
    <property type="term" value="F:ATPase-coupled monoatomic cation transmembrane transporter activity"/>
    <property type="evidence" value="ECO:0007669"/>
    <property type="project" value="UniProtKB-UniRule"/>
</dbReference>
<evidence type="ECO:0000313" key="5">
    <source>
        <dbReference type="Proteomes" id="UP000673691"/>
    </source>
</evidence>
<feature type="compositionally biased region" description="Basic and acidic residues" evidence="2">
    <location>
        <begin position="48"/>
        <end position="58"/>
    </location>
</feature>
<dbReference type="EMBL" id="JAEFCI010008800">
    <property type="protein sequence ID" value="KAG5458229.1"/>
    <property type="molecule type" value="Genomic_DNA"/>
</dbReference>
<comment type="similarity">
    <text evidence="1">Belongs to the cation transport ATPase (P-type) (TC 3.A.3) family. Type V subfamily.</text>
</comment>
<dbReference type="GO" id="GO:0046872">
    <property type="term" value="F:metal ion binding"/>
    <property type="evidence" value="ECO:0007669"/>
    <property type="project" value="UniProtKB-UniRule"/>
</dbReference>
<organism evidence="4 5">
    <name type="scientific">Olpidium bornovanus</name>
    <dbReference type="NCBI Taxonomy" id="278681"/>
    <lineage>
        <taxon>Eukaryota</taxon>
        <taxon>Fungi</taxon>
        <taxon>Fungi incertae sedis</taxon>
        <taxon>Olpidiomycota</taxon>
        <taxon>Olpidiomycotina</taxon>
        <taxon>Olpidiomycetes</taxon>
        <taxon>Olpidiales</taxon>
        <taxon>Olpidiaceae</taxon>
        <taxon>Olpidium</taxon>
    </lineage>
</organism>
<feature type="compositionally biased region" description="Pro residues" evidence="2">
    <location>
        <begin position="1"/>
        <end position="15"/>
    </location>
</feature>
<sequence>MAPPENRNHPPPPHAAFPARATRGPRFPLPETTPPRAESTQNAAARRPLSEAHERPTDPLRSGNYAQRPPSQPTPPLFWKPTRAGGRLDSRPSSAPPSRGLFQKRKREWWILALTSNATPSAHGTTAPPHRRLPPQQTGRLRGAPTDSRRATGRGLALRLCRRPTSPSPSETAVAAACRFVSGNLLGYDGRGFPGDRATDFAAHPHACFAPFVVVFSLSASLDHPARIRHEPRTGSYQVQDVPDVQSPPRRRSSGFSRSAMPISASLLQGELESDVEGEEGEVVQDDLLHHRVPLLNGGVAEHSSLLTFPHNNNKASHDTTCHQELLLEEEDLHLSIVGYHFHRYRVRVYYFLCVATGGILYLLGRWIPRLWVAWVGKACPLGQAQWVVAENSWGEVSTERVKRKYYGGSLGSVFGCADTEEAPAQTLQSPSKVCVASAADCLCDG</sequence>
<dbReference type="GO" id="GO:0016020">
    <property type="term" value="C:membrane"/>
    <property type="evidence" value="ECO:0007669"/>
    <property type="project" value="UniProtKB-SubCell"/>
</dbReference>
<proteinExistence type="inferred from homology"/>
<comment type="subcellular location">
    <subcellularLocation>
        <location evidence="1">Membrane</location>
        <topology evidence="1">Multi-pass membrane protein</topology>
    </subcellularLocation>
</comment>
<gene>
    <name evidence="4" type="ORF">BJ554DRAFT_1590</name>
</gene>
<evidence type="ECO:0000256" key="2">
    <source>
        <dbReference type="SAM" id="MobiDB-lite"/>
    </source>
</evidence>
<name>A0A8H8DGZ1_9FUNG</name>
<feature type="domain" description="P5B-type ATPase N-terminal" evidence="3">
    <location>
        <begin position="331"/>
        <end position="423"/>
    </location>
</feature>
<keyword evidence="1" id="KW-0547">Nucleotide-binding</keyword>
<dbReference type="Pfam" id="PF12409">
    <property type="entry name" value="P5-ATPase"/>
    <property type="match status" value="1"/>
</dbReference>
<keyword evidence="1" id="KW-0472">Membrane</keyword>
<dbReference type="OrthoDB" id="2423488at2759"/>
<comment type="catalytic activity">
    <reaction evidence="1">
        <text>ATP + H2O = ADP + phosphate + H(+)</text>
        <dbReference type="Rhea" id="RHEA:13065"/>
        <dbReference type="ChEBI" id="CHEBI:15377"/>
        <dbReference type="ChEBI" id="CHEBI:15378"/>
        <dbReference type="ChEBI" id="CHEBI:30616"/>
        <dbReference type="ChEBI" id="CHEBI:43474"/>
        <dbReference type="ChEBI" id="CHEBI:456216"/>
    </reaction>
</comment>
<dbReference type="Proteomes" id="UP000673691">
    <property type="component" value="Unassembled WGS sequence"/>
</dbReference>
<keyword evidence="1" id="KW-1278">Translocase</keyword>
<keyword evidence="1" id="KW-0812">Transmembrane</keyword>
<protein>
    <recommendedName>
        <fullName evidence="1">Cation-transporting ATPase</fullName>
        <ecNumber evidence="1">7.2.2.-</ecNumber>
    </recommendedName>
</protein>
<dbReference type="AlphaFoldDB" id="A0A8H8DGZ1"/>
<evidence type="ECO:0000313" key="4">
    <source>
        <dbReference type="EMBL" id="KAG5458229.1"/>
    </source>
</evidence>
<keyword evidence="1" id="KW-0460">Magnesium</keyword>